<dbReference type="InterPro" id="IPR001680">
    <property type="entry name" value="WD40_rpt"/>
</dbReference>
<dbReference type="Pfam" id="PF00400">
    <property type="entry name" value="WD40"/>
    <property type="match status" value="11"/>
</dbReference>
<feature type="repeat" description="WD" evidence="3">
    <location>
        <begin position="807"/>
        <end position="848"/>
    </location>
</feature>
<dbReference type="InterPro" id="IPR011047">
    <property type="entry name" value="Quinoprotein_ADH-like_sf"/>
</dbReference>
<dbReference type="CDD" id="cd00200">
    <property type="entry name" value="WD40"/>
    <property type="match status" value="2"/>
</dbReference>
<evidence type="ECO:0000256" key="2">
    <source>
        <dbReference type="ARBA" id="ARBA00022737"/>
    </source>
</evidence>
<dbReference type="Pfam" id="PF26355">
    <property type="entry name" value="HTH_VMAP-M9"/>
    <property type="match status" value="1"/>
</dbReference>
<proteinExistence type="predicted"/>
<dbReference type="KEGG" id="cyn:Cyan7425_3478"/>
<gene>
    <name evidence="6" type="ordered locus">Cyan7425_3478</name>
</gene>
<dbReference type="PRINTS" id="PR00364">
    <property type="entry name" value="DISEASERSIST"/>
</dbReference>
<protein>
    <submittedName>
        <fullName evidence="6">WD-40 repeat protein</fullName>
    </submittedName>
</protein>
<evidence type="ECO:0000256" key="1">
    <source>
        <dbReference type="ARBA" id="ARBA00022574"/>
    </source>
</evidence>
<dbReference type="Gene3D" id="2.130.10.10">
    <property type="entry name" value="YVTN repeat-like/Quinoprotein amine dehydrogenase"/>
    <property type="match status" value="5"/>
</dbReference>
<dbReference type="PRINTS" id="PR00320">
    <property type="entry name" value="GPROTEINBRPT"/>
</dbReference>
<feature type="repeat" description="WD" evidence="3">
    <location>
        <begin position="765"/>
        <end position="806"/>
    </location>
</feature>
<reference evidence="6" key="1">
    <citation type="submission" date="2009-01" db="EMBL/GenBank/DDBJ databases">
        <title>Complete sequence of chromosome Cyanothece sp. PCC 7425.</title>
        <authorList>
            <consortium name="US DOE Joint Genome Institute"/>
            <person name="Lucas S."/>
            <person name="Copeland A."/>
            <person name="Lapidus A."/>
            <person name="Glavina del Rio T."/>
            <person name="Dalin E."/>
            <person name="Tice H."/>
            <person name="Bruce D."/>
            <person name="Goodwin L."/>
            <person name="Pitluck S."/>
            <person name="Sims D."/>
            <person name="Meineke L."/>
            <person name="Brettin T."/>
            <person name="Detter J.C."/>
            <person name="Han C."/>
            <person name="Larimer F."/>
            <person name="Land M."/>
            <person name="Hauser L."/>
            <person name="Kyrpides N."/>
            <person name="Ovchinnikova G."/>
            <person name="Liberton M."/>
            <person name="Stoeckel J."/>
            <person name="Banerjee A."/>
            <person name="Singh A."/>
            <person name="Page L."/>
            <person name="Sato H."/>
            <person name="Zhao L."/>
            <person name="Sherman L."/>
            <person name="Pakrasi H."/>
            <person name="Richardson P."/>
        </authorList>
    </citation>
    <scope>NUCLEOTIDE SEQUENCE</scope>
    <source>
        <strain evidence="6">PCC 7425</strain>
    </source>
</reference>
<dbReference type="GO" id="GO:0043531">
    <property type="term" value="F:ADP binding"/>
    <property type="evidence" value="ECO:0007669"/>
    <property type="project" value="InterPro"/>
</dbReference>
<dbReference type="EMBL" id="CP001344">
    <property type="protein sequence ID" value="ACL45802.1"/>
    <property type="molecule type" value="Genomic_DNA"/>
</dbReference>
<dbReference type="STRING" id="395961.Cyan7425_3478"/>
<feature type="repeat" description="WD" evidence="3">
    <location>
        <begin position="676"/>
        <end position="717"/>
    </location>
</feature>
<dbReference type="InterPro" id="IPR020472">
    <property type="entry name" value="WD40_PAC1"/>
</dbReference>
<dbReference type="InterPro" id="IPR015943">
    <property type="entry name" value="WD40/YVTN_repeat-like_dom_sf"/>
</dbReference>
<feature type="repeat" description="WD" evidence="3">
    <location>
        <begin position="599"/>
        <end position="633"/>
    </location>
</feature>
<evidence type="ECO:0000256" key="3">
    <source>
        <dbReference type="PROSITE-ProRule" id="PRU00221"/>
    </source>
</evidence>
<dbReference type="OrthoDB" id="567898at2"/>
<feature type="repeat" description="WD" evidence="3">
    <location>
        <begin position="1041"/>
        <end position="1082"/>
    </location>
</feature>
<dbReference type="InterPro" id="IPR002182">
    <property type="entry name" value="NB-ARC"/>
</dbReference>
<accession>B8HQY1</accession>
<dbReference type="PANTHER" id="PTHR22847">
    <property type="entry name" value="WD40 REPEAT PROTEIN"/>
    <property type="match status" value="1"/>
</dbReference>
<dbReference type="SUPFAM" id="SSF50998">
    <property type="entry name" value="Quinoprotein alcohol dehydrogenase-like"/>
    <property type="match status" value="1"/>
</dbReference>
<evidence type="ECO:0000259" key="5">
    <source>
        <dbReference type="Pfam" id="PF26355"/>
    </source>
</evidence>
<dbReference type="InterPro" id="IPR027417">
    <property type="entry name" value="P-loop_NTPase"/>
</dbReference>
<dbReference type="Pfam" id="PF00931">
    <property type="entry name" value="NB-ARC"/>
    <property type="match status" value="1"/>
</dbReference>
<dbReference type="PROSITE" id="PS50294">
    <property type="entry name" value="WD_REPEATS_REGION"/>
    <property type="match status" value="11"/>
</dbReference>
<dbReference type="SUPFAM" id="SSF50978">
    <property type="entry name" value="WD40 repeat-like"/>
    <property type="match status" value="1"/>
</dbReference>
<dbReference type="SUPFAM" id="SSF52540">
    <property type="entry name" value="P-loop containing nucleoside triphosphate hydrolases"/>
    <property type="match status" value="1"/>
</dbReference>
<dbReference type="PANTHER" id="PTHR22847:SF637">
    <property type="entry name" value="WD REPEAT DOMAIN 5B"/>
    <property type="match status" value="1"/>
</dbReference>
<organism evidence="6">
    <name type="scientific">Cyanothece sp. (strain PCC 7425 / ATCC 29141)</name>
    <dbReference type="NCBI Taxonomy" id="395961"/>
    <lineage>
        <taxon>Bacteria</taxon>
        <taxon>Bacillati</taxon>
        <taxon>Cyanobacteriota</taxon>
        <taxon>Cyanophyceae</taxon>
        <taxon>Gomontiellales</taxon>
        <taxon>Cyanothecaceae</taxon>
        <taxon>Cyanothece</taxon>
    </lineage>
</organism>
<dbReference type="InterPro" id="IPR036322">
    <property type="entry name" value="WD40_repeat_dom_sf"/>
</dbReference>
<feature type="repeat" description="WD" evidence="3">
    <location>
        <begin position="1083"/>
        <end position="1132"/>
    </location>
</feature>
<dbReference type="InterPro" id="IPR019775">
    <property type="entry name" value="WD40_repeat_CS"/>
</dbReference>
<dbReference type="HOGENOM" id="CLU_005071_2_0_3"/>
<name>B8HQY1_CYAP4</name>
<dbReference type="Gene3D" id="3.40.50.300">
    <property type="entry name" value="P-loop containing nucleotide triphosphate hydrolases"/>
    <property type="match status" value="1"/>
</dbReference>
<dbReference type="AlphaFoldDB" id="B8HQY1"/>
<keyword evidence="2" id="KW-0677">Repeat</keyword>
<dbReference type="PROSITE" id="PS00678">
    <property type="entry name" value="WD_REPEATS_1"/>
    <property type="match status" value="6"/>
</dbReference>
<feature type="repeat" description="WD" evidence="3">
    <location>
        <begin position="866"/>
        <end position="907"/>
    </location>
</feature>
<feature type="repeat" description="WD" evidence="3">
    <location>
        <begin position="560"/>
        <end position="592"/>
    </location>
</feature>
<evidence type="ECO:0000259" key="4">
    <source>
        <dbReference type="Pfam" id="PF00931"/>
    </source>
</evidence>
<feature type="domain" description="vWA-MoxR associated protein N-terminal HTH" evidence="5">
    <location>
        <begin position="8"/>
        <end position="80"/>
    </location>
</feature>
<dbReference type="PROSITE" id="PS50082">
    <property type="entry name" value="WD_REPEATS_2"/>
    <property type="match status" value="11"/>
</dbReference>
<feature type="repeat" description="WD" evidence="3">
    <location>
        <begin position="908"/>
        <end position="957"/>
    </location>
</feature>
<feature type="repeat" description="WD" evidence="3">
    <location>
        <begin position="718"/>
        <end position="764"/>
    </location>
</feature>
<dbReference type="InterPro" id="IPR058651">
    <property type="entry name" value="HTH_VMAP-M9"/>
</dbReference>
<feature type="repeat" description="WD" evidence="3">
    <location>
        <begin position="1133"/>
        <end position="1174"/>
    </location>
</feature>
<sequence>MKTLDEALAQVVRQFGSDFLTPLQEQVFRGAWQGASYDEIANRVGYNPEYVKETGYKLWQSLSARLGKPINKKNLRAILQAEPIKQSVTEPRSFNRYRDWGEAPDTSRFIGREAELDQLQQWSVAQGCRVLMIAGIGGIGKTLLATKLAELIQGQFEFLIWRSLRNSPTPEQMLVNWLQFFVPDQQLDLQAALEVNLKRLMSHLQQHRCLLILDNWESILPSGNQQGDYRDGYQGYGELLLRLASENHQSCLLITGRQLPRTVTRWEKDTVQLLLLKGLRQQDGQRILQKLGISTGSDAAYQQLLERYSGNPLALSIVANTIQELFDGNIVLFLEQTPILFGDIYDLLAQQFNRLSELEKQVMFWLAVNREWTFPSQLGEDIWPATQQRLVWEALLSLQRYSLIEASGGRFTLQPAVMEFVTEQLLEQANQEISSEEFNLLNKHALIKAQTQDYIRESQIRLILVPLVEQLRLRYPLVNSLKQKFQQLLQQLRSKGSEGYGAGNLLNLMRYLDLDLTGYDFSQLTIWQAYLQGVTLHQVNLRDTHLKCSLFTEKLAITIAVTFSPDGKLIATAASDGEVAVWEVATGKKLLSLASPGWVNAVTFSPDGKYLASNHSDCTLKIWDIENQRCYQSLQESNLIFREVFFSIDGHTLLYGSLSGPINIWDWQTGECLRSFQIPTQGVWSIALNPESKTLACAGDNGTIKLWDLENGSCLHTLEGHSDQVWSIVFAPSPVNPQESIVISASHDRTIKFWNLTTGECSRTLKGHAQKIPYLALSPGGQIIATGSEDCTIKLWDRYTGELLKTLQGHQGSISGLAFSPDSQILASCAVDGKVKLWHIPSLEQQTTPNSALTPGGYVGQCLQTLSGYTNAVWAVAFSPDSQILASCGEDNCIRLWDASSGEHLQSLAGHTGVIWSVNFAPSPHATRDLEGQILASSSLDGTQRLWDLKTGRSKIISTGLHFYRTPVFSPDGKVLAIREAENSIALLRVTAGELHKSLSAELDIHFAASFSPNGQVLACNCVNSAVRLWQVSTGECCQVFQGHTAAIGTLAFEPGGRRLATGSHDGTIKLWDISTGECLATLTGHLGQVFSVAFQPLTSLAHLSCSQLLASGSSDGSIKLWDIDTGQCLETLLGHENEVRSVAFTSNGKILGSGSQDETIRLWDMQTWECLHVLRAPRPYEGMDITGVSGLTAAQKATLKRLGAVEH</sequence>
<keyword evidence="1 3" id="KW-0853">WD repeat</keyword>
<feature type="domain" description="NB-ARC" evidence="4">
    <location>
        <begin position="113"/>
        <end position="215"/>
    </location>
</feature>
<evidence type="ECO:0000313" key="6">
    <source>
        <dbReference type="EMBL" id="ACL45802.1"/>
    </source>
</evidence>
<dbReference type="eggNOG" id="COG2319">
    <property type="taxonomic scope" value="Bacteria"/>
</dbReference>
<dbReference type="SMART" id="SM00320">
    <property type="entry name" value="WD40"/>
    <property type="match status" value="13"/>
</dbReference>